<name>A0A318RC52_WILLI</name>
<evidence type="ECO:0000313" key="2">
    <source>
        <dbReference type="EMBL" id="PYE12912.1"/>
    </source>
</evidence>
<feature type="domain" description="Bacterial bifunctional deaminase-reductase C-terminal" evidence="1">
    <location>
        <begin position="6"/>
        <end position="180"/>
    </location>
</feature>
<dbReference type="InterPro" id="IPR024072">
    <property type="entry name" value="DHFR-like_dom_sf"/>
</dbReference>
<dbReference type="RefSeq" id="WP_110472162.1">
    <property type="nucleotide sequence ID" value="NZ_QJSP01000019.1"/>
</dbReference>
<dbReference type="Gene3D" id="3.40.430.10">
    <property type="entry name" value="Dihydrofolate Reductase, subunit A"/>
    <property type="match status" value="1"/>
</dbReference>
<keyword evidence="3" id="KW-1185">Reference proteome</keyword>
<comment type="caution">
    <text evidence="2">The sequence shown here is derived from an EMBL/GenBank/DDBJ whole genome shotgun (WGS) entry which is preliminary data.</text>
</comment>
<dbReference type="AlphaFoldDB" id="A0A318RC52"/>
<dbReference type="SUPFAM" id="SSF53597">
    <property type="entry name" value="Dihydrofolate reductase-like"/>
    <property type="match status" value="1"/>
</dbReference>
<dbReference type="Proteomes" id="UP000247591">
    <property type="component" value="Unassembled WGS sequence"/>
</dbReference>
<proteinExistence type="predicted"/>
<accession>A0A318RC52</accession>
<evidence type="ECO:0000313" key="3">
    <source>
        <dbReference type="Proteomes" id="UP000247591"/>
    </source>
</evidence>
<sequence length="187" mass="20328">MGTLSYAATVSLDGYAADADGDFQWTGPSDAVFAVHLDRIATVSTEVLGRKTYAGMDYWETYPDDADGPEAAREFARRWRGIDKVVVSSTMSPGELQSDRARLVPELGLDELRRIVDGAAGVVEIFGPTTAAAAIRAGLIEDFHLFVVPKVVGGGLRALPDDVRLDLDLVEHTIFDNGTAYLHYRPR</sequence>
<gene>
    <name evidence="2" type="ORF">DFR67_11917</name>
</gene>
<dbReference type="EMBL" id="QJSP01000019">
    <property type="protein sequence ID" value="PYE12912.1"/>
    <property type="molecule type" value="Genomic_DNA"/>
</dbReference>
<protein>
    <submittedName>
        <fullName evidence="2">Dihydrofolate reductase</fullName>
    </submittedName>
</protein>
<dbReference type="GO" id="GO:0008703">
    <property type="term" value="F:5-amino-6-(5-phosphoribosylamino)uracil reductase activity"/>
    <property type="evidence" value="ECO:0007669"/>
    <property type="project" value="InterPro"/>
</dbReference>
<dbReference type="Pfam" id="PF01872">
    <property type="entry name" value="RibD_C"/>
    <property type="match status" value="1"/>
</dbReference>
<dbReference type="GO" id="GO:0009231">
    <property type="term" value="P:riboflavin biosynthetic process"/>
    <property type="evidence" value="ECO:0007669"/>
    <property type="project" value="InterPro"/>
</dbReference>
<dbReference type="InterPro" id="IPR002734">
    <property type="entry name" value="RibDG_C"/>
</dbReference>
<organism evidence="2 3">
    <name type="scientific">Williamsia limnetica</name>
    <dbReference type="NCBI Taxonomy" id="882452"/>
    <lineage>
        <taxon>Bacteria</taxon>
        <taxon>Bacillati</taxon>
        <taxon>Actinomycetota</taxon>
        <taxon>Actinomycetes</taxon>
        <taxon>Mycobacteriales</taxon>
        <taxon>Nocardiaceae</taxon>
        <taxon>Williamsia</taxon>
    </lineage>
</organism>
<evidence type="ECO:0000259" key="1">
    <source>
        <dbReference type="Pfam" id="PF01872"/>
    </source>
</evidence>
<dbReference type="OrthoDB" id="7949219at2"/>
<reference evidence="2 3" key="1">
    <citation type="submission" date="2018-06" db="EMBL/GenBank/DDBJ databases">
        <title>Genomic Encyclopedia of Type Strains, Phase IV (KMG-IV): sequencing the most valuable type-strain genomes for metagenomic binning, comparative biology and taxonomic classification.</title>
        <authorList>
            <person name="Goeker M."/>
        </authorList>
    </citation>
    <scope>NUCLEOTIDE SEQUENCE [LARGE SCALE GENOMIC DNA]</scope>
    <source>
        <strain evidence="2 3">DSM 45521</strain>
    </source>
</reference>